<evidence type="ECO:0000313" key="8">
    <source>
        <dbReference type="EMBL" id="RZN71913.1"/>
    </source>
</evidence>
<keyword evidence="5" id="KW-0408">Iron</keyword>
<dbReference type="GO" id="GO:0046872">
    <property type="term" value="F:metal ion binding"/>
    <property type="evidence" value="ECO:0007669"/>
    <property type="project" value="UniProtKB-KW"/>
</dbReference>
<evidence type="ECO:0000256" key="1">
    <source>
        <dbReference type="ARBA" id="ARBA00007097"/>
    </source>
</evidence>
<evidence type="ECO:0000256" key="6">
    <source>
        <dbReference type="ARBA" id="ARBA00023014"/>
    </source>
</evidence>
<keyword evidence="2" id="KW-0004">4Fe-4S</keyword>
<dbReference type="GO" id="GO:0016491">
    <property type="term" value="F:oxidoreductase activity"/>
    <property type="evidence" value="ECO:0007669"/>
    <property type="project" value="UniProtKB-KW"/>
</dbReference>
<sequence length="395" mass="44329">MMEVEEGNFDEAYDVYACMQCGKCTGSCAVSLRSDLNIRELMRIAILNENGELEKHEEIWDCTSCGICTVRCPRDLKPAEVIVGMRSSLVEGGTIPITVRDALESVGTNNNPWGRPKSKRAEWLEDLDVKVKNISEGEDAEYLLYIGCTASYDPRIQSVSRAAINVLTKLGVDFGILGEEEPCCGSEPRMMGETGLFEMLVEDNLNLFDEFSISKIITLSPHAYNTFVNDYPECAKRLKEDDAEIPDIELEVKHYTQILEELIDDGRLDGEMMNEFSETVIYHDPCYLGKRNNIFEPPRKILNIIPGARCIEFDRREDRSLCCEGGGGRMWAEGTGTGERNSIIRVNDANRDEATVIAVACPFCLSTLEDARATAGYEETMRVMDIFEILDEVLK</sequence>
<gene>
    <name evidence="8" type="ORF">EF807_01905</name>
</gene>
<dbReference type="Gene3D" id="1.10.1060.10">
    <property type="entry name" value="Alpha-helical ferredoxin"/>
    <property type="match status" value="1"/>
</dbReference>
<dbReference type="Proteomes" id="UP000320766">
    <property type="component" value="Unassembled WGS sequence"/>
</dbReference>
<dbReference type="GO" id="GO:0005886">
    <property type="term" value="C:plasma membrane"/>
    <property type="evidence" value="ECO:0007669"/>
    <property type="project" value="TreeGrafter"/>
</dbReference>
<dbReference type="PROSITE" id="PS00198">
    <property type="entry name" value="4FE4S_FER_1"/>
    <property type="match status" value="1"/>
</dbReference>
<proteinExistence type="inferred from homology"/>
<reference evidence="8 9" key="1">
    <citation type="journal article" date="2019" name="Nat. Microbiol.">
        <title>Wide diversity of methane and short-chain alkane metabolisms in uncultured archaea.</title>
        <authorList>
            <person name="Borrel G."/>
            <person name="Adam P.S."/>
            <person name="McKay L.J."/>
            <person name="Chen L.X."/>
            <person name="Sierra-Garcia I.N."/>
            <person name="Sieber C.M."/>
            <person name="Letourneur Q."/>
            <person name="Ghozlane A."/>
            <person name="Andersen G.L."/>
            <person name="Li W.J."/>
            <person name="Hallam S.J."/>
            <person name="Muyzer G."/>
            <person name="de Oliveira V.M."/>
            <person name="Inskeep W.P."/>
            <person name="Banfield J.F."/>
            <person name="Gribaldo S."/>
        </authorList>
    </citation>
    <scope>NUCLEOTIDE SEQUENCE [LARGE SCALE GENOMIC DNA]</scope>
    <source>
        <strain evidence="8">NM1b</strain>
    </source>
</reference>
<dbReference type="PANTHER" id="PTHR43255">
    <property type="entry name" value="IRON-SULFUR-BINDING OXIDOREDUCTASE FADF-RELATED-RELATED"/>
    <property type="match status" value="1"/>
</dbReference>
<evidence type="ECO:0000256" key="5">
    <source>
        <dbReference type="ARBA" id="ARBA00023004"/>
    </source>
</evidence>
<evidence type="ECO:0000256" key="3">
    <source>
        <dbReference type="ARBA" id="ARBA00022723"/>
    </source>
</evidence>
<feature type="domain" description="4Fe-4S ferredoxin-type" evidence="7">
    <location>
        <begin position="51"/>
        <end position="82"/>
    </location>
</feature>
<dbReference type="InterPro" id="IPR051460">
    <property type="entry name" value="HdrC_iron-sulfur_subunit"/>
</dbReference>
<dbReference type="InterPro" id="IPR004017">
    <property type="entry name" value="Cys_rich_dom"/>
</dbReference>
<dbReference type="SUPFAM" id="SSF46548">
    <property type="entry name" value="alpha-helical ferredoxin"/>
    <property type="match status" value="1"/>
</dbReference>
<keyword evidence="6" id="KW-0411">Iron-sulfur</keyword>
<organism evidence="8 9">
    <name type="scientific">Candidatus Methanolliviera hydrocarbonicum</name>
    <dbReference type="NCBI Taxonomy" id="2491085"/>
    <lineage>
        <taxon>Archaea</taxon>
        <taxon>Methanobacteriati</taxon>
        <taxon>Methanobacteriota</taxon>
        <taxon>Candidatus Methanoliparia</taxon>
        <taxon>Candidatus Methanoliparales</taxon>
        <taxon>Candidatus Methanollivieraceae</taxon>
        <taxon>Candidatus Methanolliviera</taxon>
    </lineage>
</organism>
<evidence type="ECO:0000256" key="4">
    <source>
        <dbReference type="ARBA" id="ARBA00023002"/>
    </source>
</evidence>
<dbReference type="GO" id="GO:0051539">
    <property type="term" value="F:4 iron, 4 sulfur cluster binding"/>
    <property type="evidence" value="ECO:0007669"/>
    <property type="project" value="UniProtKB-KW"/>
</dbReference>
<dbReference type="EMBL" id="RXIL01000035">
    <property type="protein sequence ID" value="RZN71913.1"/>
    <property type="molecule type" value="Genomic_DNA"/>
</dbReference>
<dbReference type="PANTHER" id="PTHR43255:SF1">
    <property type="entry name" value="IRON-SULFUR-BINDING OXIDOREDUCTASE FADF-RELATED"/>
    <property type="match status" value="1"/>
</dbReference>
<evidence type="ECO:0000256" key="2">
    <source>
        <dbReference type="ARBA" id="ARBA00022485"/>
    </source>
</evidence>
<comment type="caution">
    <text evidence="8">The sequence shown here is derived from an EMBL/GenBank/DDBJ whole genome shotgun (WGS) entry which is preliminary data.</text>
</comment>
<evidence type="ECO:0000259" key="7">
    <source>
        <dbReference type="PROSITE" id="PS51379"/>
    </source>
</evidence>
<comment type="similarity">
    <text evidence="1">Belongs to the HdrC family.</text>
</comment>
<dbReference type="Pfam" id="PF02754">
    <property type="entry name" value="CCG"/>
    <property type="match status" value="2"/>
</dbReference>
<dbReference type="AlphaFoldDB" id="A0A520KY12"/>
<name>A0A520KY12_9EURY</name>
<accession>A0A520KY12</accession>
<dbReference type="InterPro" id="IPR017900">
    <property type="entry name" value="4Fe4S_Fe_S_CS"/>
</dbReference>
<evidence type="ECO:0000313" key="9">
    <source>
        <dbReference type="Proteomes" id="UP000320766"/>
    </source>
</evidence>
<dbReference type="InterPro" id="IPR009051">
    <property type="entry name" value="Helical_ferredxn"/>
</dbReference>
<keyword evidence="3" id="KW-0479">Metal-binding</keyword>
<keyword evidence="4" id="KW-0560">Oxidoreductase</keyword>
<dbReference type="PROSITE" id="PS51379">
    <property type="entry name" value="4FE4S_FER_2"/>
    <property type="match status" value="1"/>
</dbReference>
<dbReference type="InterPro" id="IPR017896">
    <property type="entry name" value="4Fe4S_Fe-S-bd"/>
</dbReference>
<protein>
    <submittedName>
        <fullName evidence="8">(Fe-S)-binding protein</fullName>
    </submittedName>
</protein>
<dbReference type="Pfam" id="PF13534">
    <property type="entry name" value="Fer4_17"/>
    <property type="match status" value="1"/>
</dbReference>